<feature type="domain" description="M23ase beta-sheet core" evidence="3">
    <location>
        <begin position="54"/>
        <end position="137"/>
    </location>
</feature>
<dbReference type="InterPro" id="IPR016047">
    <property type="entry name" value="M23ase_b-sheet_dom"/>
</dbReference>
<feature type="domain" description="Peptidoglycan binding-like" evidence="2">
    <location>
        <begin position="170"/>
        <end position="230"/>
    </location>
</feature>
<dbReference type="Pfam" id="PF20410">
    <property type="entry name" value="X-Tfes_XVIPCD"/>
    <property type="match status" value="1"/>
</dbReference>
<evidence type="ECO:0000259" key="3">
    <source>
        <dbReference type="Pfam" id="PF01551"/>
    </source>
</evidence>
<dbReference type="InterPro" id="IPR002477">
    <property type="entry name" value="Peptidoglycan-bd-like"/>
</dbReference>
<dbReference type="AlphaFoldDB" id="A0A4Y5Z0Q2"/>
<feature type="region of interest" description="Disordered" evidence="1">
    <location>
        <begin position="337"/>
        <end position="369"/>
    </location>
</feature>
<evidence type="ECO:0000313" key="6">
    <source>
        <dbReference type="Proteomes" id="UP000316093"/>
    </source>
</evidence>
<dbReference type="PANTHER" id="PTHR21666:SF294">
    <property type="entry name" value="PEPTIDASE M23"/>
    <property type="match status" value="1"/>
</dbReference>
<accession>A0A4Y5Z0Q2</accession>
<dbReference type="InterPro" id="IPR036366">
    <property type="entry name" value="PGBDSf"/>
</dbReference>
<dbReference type="InterPro" id="IPR036365">
    <property type="entry name" value="PGBD-like_sf"/>
</dbReference>
<dbReference type="Pfam" id="PF01551">
    <property type="entry name" value="Peptidase_M23"/>
    <property type="match status" value="1"/>
</dbReference>
<feature type="domain" description="X-Tfes XVIPCD" evidence="4">
    <location>
        <begin position="243"/>
        <end position="340"/>
    </location>
</feature>
<gene>
    <name evidence="5" type="ORF">FIV34_06700</name>
</gene>
<dbReference type="RefSeq" id="WP_139980889.1">
    <property type="nucleotide sequence ID" value="NZ_CP041046.1"/>
</dbReference>
<keyword evidence="6" id="KW-1185">Reference proteome</keyword>
<dbReference type="OrthoDB" id="5939551at2"/>
<evidence type="ECO:0000259" key="4">
    <source>
        <dbReference type="Pfam" id="PF20410"/>
    </source>
</evidence>
<evidence type="ECO:0000256" key="1">
    <source>
        <dbReference type="SAM" id="MobiDB-lite"/>
    </source>
</evidence>
<proteinExistence type="predicted"/>
<dbReference type="SUPFAM" id="SSF47090">
    <property type="entry name" value="PGBD-like"/>
    <property type="match status" value="1"/>
</dbReference>
<dbReference type="Gene3D" id="1.10.101.10">
    <property type="entry name" value="PGBD-like superfamily/PGBD"/>
    <property type="match status" value="1"/>
</dbReference>
<evidence type="ECO:0000259" key="2">
    <source>
        <dbReference type="Pfam" id="PF01471"/>
    </source>
</evidence>
<dbReference type="EMBL" id="CP041046">
    <property type="protein sequence ID" value="QDE38910.1"/>
    <property type="molecule type" value="Genomic_DNA"/>
</dbReference>
<dbReference type="PANTHER" id="PTHR21666">
    <property type="entry name" value="PEPTIDASE-RELATED"/>
    <property type="match status" value="1"/>
</dbReference>
<dbReference type="InterPro" id="IPR011055">
    <property type="entry name" value="Dup_hybrid_motif"/>
</dbReference>
<protein>
    <submittedName>
        <fullName evidence="5">RTX toxin</fullName>
    </submittedName>
</protein>
<evidence type="ECO:0000313" key="5">
    <source>
        <dbReference type="EMBL" id="QDE38910.1"/>
    </source>
</evidence>
<organism evidence="5 6">
    <name type="scientific">Luteibacter pinisoli</name>
    <dbReference type="NCBI Taxonomy" id="2589080"/>
    <lineage>
        <taxon>Bacteria</taxon>
        <taxon>Pseudomonadati</taxon>
        <taxon>Pseudomonadota</taxon>
        <taxon>Gammaproteobacteria</taxon>
        <taxon>Lysobacterales</taxon>
        <taxon>Rhodanobacteraceae</taxon>
        <taxon>Luteibacter</taxon>
    </lineage>
</organism>
<dbReference type="SUPFAM" id="SSF51261">
    <property type="entry name" value="Duplicated hybrid motif"/>
    <property type="match status" value="1"/>
</dbReference>
<dbReference type="GO" id="GO:0004222">
    <property type="term" value="F:metalloendopeptidase activity"/>
    <property type="evidence" value="ECO:0007669"/>
    <property type="project" value="TreeGrafter"/>
</dbReference>
<dbReference type="Proteomes" id="UP000316093">
    <property type="component" value="Chromosome"/>
</dbReference>
<dbReference type="InterPro" id="IPR050570">
    <property type="entry name" value="Cell_wall_metabolism_enzyme"/>
</dbReference>
<feature type="compositionally biased region" description="Low complexity" evidence="1">
    <location>
        <begin position="344"/>
        <end position="369"/>
    </location>
</feature>
<sequence>MSYQEVMDTMLPAHGRTAPHITGHYGEVRQKGPHGGSDFNYAGGQSGVNLEHPGIHSPISGEVTFVGGQYGTIKIRDADGNSHEILHTQSQSVKVGQHIEVGDEIGHMGGRGPKGSEQYAQHVHYQMKDANGHAVNPEEFWRHRSPAHPGHAQPVHAAATHAALRHGDNSEHVKAIQTQLNHLGYRDERGHKLVPDGEFGTHTKAAVETFQRAHGLEPDGIVGKKTMDAIHAQERQGPRLDSEAHPDHPLFRQTQAAVHKLDAEQGRTPDHISDRLSAAAVVAARREGMTGVDSAVLNQDGSKVYVVQGEMNSPFKQLAEVNTQQAINTTVEQSSVQWKQVADQQAATQATTQTPHQQATPQQQPTPGL</sequence>
<reference evidence="5 6" key="1">
    <citation type="submission" date="2019-06" db="EMBL/GenBank/DDBJ databases">
        <title>A complete genome sequence for Luteibacter pinisoli MAH-14.</title>
        <authorList>
            <person name="Baltrus D.A."/>
        </authorList>
    </citation>
    <scope>NUCLEOTIDE SEQUENCE [LARGE SCALE GENOMIC DNA]</scope>
    <source>
        <strain evidence="5 6">MAH-14</strain>
    </source>
</reference>
<dbReference type="KEGG" id="lpy:FIV34_06700"/>
<name>A0A4Y5Z0Q2_9GAMM</name>
<dbReference type="InterPro" id="IPR046519">
    <property type="entry name" value="X-Tfes_XVIPCD"/>
</dbReference>
<dbReference type="CDD" id="cd12797">
    <property type="entry name" value="M23_peptidase"/>
    <property type="match status" value="1"/>
</dbReference>
<dbReference type="Gene3D" id="2.70.70.10">
    <property type="entry name" value="Glucose Permease (Domain IIA)"/>
    <property type="match status" value="1"/>
</dbReference>
<dbReference type="Pfam" id="PF01471">
    <property type="entry name" value="PG_binding_1"/>
    <property type="match status" value="1"/>
</dbReference>